<keyword evidence="14" id="KW-1185">Reference proteome</keyword>
<evidence type="ECO:0000313" key="13">
    <source>
        <dbReference type="EMBL" id="KAL2509740.1"/>
    </source>
</evidence>
<gene>
    <name evidence="13" type="ORF">Fot_33387</name>
</gene>
<reference evidence="14" key="1">
    <citation type="submission" date="2024-07" db="EMBL/GenBank/DDBJ databases">
        <title>Two chromosome-level genome assemblies of Korean endemic species Abeliophyllum distichum and Forsythia ovata (Oleaceae).</title>
        <authorList>
            <person name="Jang H."/>
        </authorList>
    </citation>
    <scope>NUCLEOTIDE SEQUENCE [LARGE SCALE GENOMIC DNA]</scope>
</reference>
<feature type="compositionally biased region" description="Polar residues" evidence="11">
    <location>
        <begin position="185"/>
        <end position="195"/>
    </location>
</feature>
<evidence type="ECO:0000256" key="4">
    <source>
        <dbReference type="ARBA" id="ARBA00023125"/>
    </source>
</evidence>
<evidence type="ECO:0000256" key="11">
    <source>
        <dbReference type="SAM" id="MobiDB-lite"/>
    </source>
</evidence>
<name>A0ABD1TAL6_9LAMI</name>
<dbReference type="SMART" id="SM00389">
    <property type="entry name" value="HOX"/>
    <property type="match status" value="1"/>
</dbReference>
<dbReference type="FunFam" id="1.10.10.60:FF:000146">
    <property type="entry name" value="WUSCHEL-related homeobox 4"/>
    <property type="match status" value="1"/>
</dbReference>
<feature type="DNA-binding region" description="Homeobox" evidence="9">
    <location>
        <begin position="89"/>
        <end position="143"/>
    </location>
</feature>
<dbReference type="Pfam" id="PF00046">
    <property type="entry name" value="Homeodomain"/>
    <property type="match status" value="1"/>
</dbReference>
<dbReference type="InterPro" id="IPR044555">
    <property type="entry name" value="WUSCHEL-like"/>
</dbReference>
<evidence type="ECO:0000256" key="3">
    <source>
        <dbReference type="ARBA" id="ARBA00023015"/>
    </source>
</evidence>
<comment type="caution">
    <text evidence="13">The sequence shown here is derived from an EMBL/GenBank/DDBJ whole genome shotgun (WGS) entry which is preliminary data.</text>
</comment>
<dbReference type="Gene3D" id="1.10.10.60">
    <property type="entry name" value="Homeodomain-like"/>
    <property type="match status" value="1"/>
</dbReference>
<dbReference type="Proteomes" id="UP001604277">
    <property type="component" value="Unassembled WGS sequence"/>
</dbReference>
<keyword evidence="4 9" id="KW-0238">DNA-binding</keyword>
<sequence>MWIVHCSDHGKETHHSYDRKLRPLMPKATINASSSTAFSAMPTPCCCCICNPNILAWNQHLTTVNDDEFRREINAEPLVMSSRWNPTADQLQALQEMYRCGIRTPSAQQIQQIAAKLRRFGKIEGKNVFYWFQNHKARERQKKRRQQEALLSGKRKFDVFENPEREHAADLSRKDMETKHPKKLSTPSKCTTLSEDSVSMHRAAVAEYGTDRWIKQQTVERNEIWPLKDSDQENPKHFLALNLSISLPFKNDDKANLENGNKENSTLELFPIWRNDQRTNLNFTKEDTEFSSMKITPNKFFEFLPLKK</sequence>
<dbReference type="AlphaFoldDB" id="A0ABD1TAL6"/>
<keyword evidence="5 9" id="KW-0371">Homeobox</keyword>
<organism evidence="13 14">
    <name type="scientific">Forsythia ovata</name>
    <dbReference type="NCBI Taxonomy" id="205694"/>
    <lineage>
        <taxon>Eukaryota</taxon>
        <taxon>Viridiplantae</taxon>
        <taxon>Streptophyta</taxon>
        <taxon>Embryophyta</taxon>
        <taxon>Tracheophyta</taxon>
        <taxon>Spermatophyta</taxon>
        <taxon>Magnoliopsida</taxon>
        <taxon>eudicotyledons</taxon>
        <taxon>Gunneridae</taxon>
        <taxon>Pentapetalae</taxon>
        <taxon>asterids</taxon>
        <taxon>lamiids</taxon>
        <taxon>Lamiales</taxon>
        <taxon>Oleaceae</taxon>
        <taxon>Forsythieae</taxon>
        <taxon>Forsythia</taxon>
    </lineage>
</organism>
<dbReference type="GO" id="GO:0003677">
    <property type="term" value="F:DNA binding"/>
    <property type="evidence" value="ECO:0007669"/>
    <property type="project" value="UniProtKB-UniRule"/>
</dbReference>
<comment type="similarity">
    <text evidence="8">Belongs to the WUS homeobox family.</text>
</comment>
<evidence type="ECO:0000256" key="5">
    <source>
        <dbReference type="ARBA" id="ARBA00023155"/>
    </source>
</evidence>
<evidence type="ECO:0000256" key="7">
    <source>
        <dbReference type="ARBA" id="ARBA00023242"/>
    </source>
</evidence>
<feature type="domain" description="Homeobox" evidence="12">
    <location>
        <begin position="87"/>
        <end position="142"/>
    </location>
</feature>
<feature type="region of interest" description="Disordered" evidence="11">
    <location>
        <begin position="162"/>
        <end position="195"/>
    </location>
</feature>
<dbReference type="PANTHER" id="PTHR45940">
    <property type="entry name" value="WUSCHEL-RELATED HOMEOBOX 1-RELATED"/>
    <property type="match status" value="1"/>
</dbReference>
<dbReference type="SUPFAM" id="SSF46689">
    <property type="entry name" value="Homeodomain-like"/>
    <property type="match status" value="1"/>
</dbReference>
<dbReference type="PANTHER" id="PTHR45940:SF13">
    <property type="entry name" value="WUSCHEL-RELATED HOMEOBOX 1"/>
    <property type="match status" value="1"/>
</dbReference>
<dbReference type="GO" id="GO:0099402">
    <property type="term" value="P:plant organ development"/>
    <property type="evidence" value="ECO:0007669"/>
    <property type="project" value="UniProtKB-ARBA"/>
</dbReference>
<dbReference type="InterPro" id="IPR001356">
    <property type="entry name" value="HD"/>
</dbReference>
<proteinExistence type="inferred from homology"/>
<comment type="subcellular location">
    <subcellularLocation>
        <location evidence="1 9 10">Nucleus</location>
    </subcellularLocation>
</comment>
<feature type="compositionally biased region" description="Basic and acidic residues" evidence="11">
    <location>
        <begin position="162"/>
        <end position="179"/>
    </location>
</feature>
<dbReference type="PROSITE" id="PS50071">
    <property type="entry name" value="HOMEOBOX_2"/>
    <property type="match status" value="1"/>
</dbReference>
<evidence type="ECO:0000313" key="14">
    <source>
        <dbReference type="Proteomes" id="UP001604277"/>
    </source>
</evidence>
<dbReference type="GO" id="GO:0005634">
    <property type="term" value="C:nucleus"/>
    <property type="evidence" value="ECO:0007669"/>
    <property type="project" value="UniProtKB-SubCell"/>
</dbReference>
<evidence type="ECO:0000256" key="2">
    <source>
        <dbReference type="ARBA" id="ARBA00022473"/>
    </source>
</evidence>
<dbReference type="EMBL" id="JBFOLJ010000009">
    <property type="protein sequence ID" value="KAL2509740.1"/>
    <property type="molecule type" value="Genomic_DNA"/>
</dbReference>
<evidence type="ECO:0000256" key="9">
    <source>
        <dbReference type="PROSITE-ProRule" id="PRU00108"/>
    </source>
</evidence>
<evidence type="ECO:0000256" key="10">
    <source>
        <dbReference type="RuleBase" id="RU000682"/>
    </source>
</evidence>
<evidence type="ECO:0000256" key="8">
    <source>
        <dbReference type="ARBA" id="ARBA00024040"/>
    </source>
</evidence>
<keyword evidence="3" id="KW-0805">Transcription regulation</keyword>
<evidence type="ECO:0000256" key="1">
    <source>
        <dbReference type="ARBA" id="ARBA00004123"/>
    </source>
</evidence>
<keyword evidence="7 9" id="KW-0539">Nucleus</keyword>
<accession>A0ABD1TAL6</accession>
<keyword evidence="6" id="KW-0804">Transcription</keyword>
<evidence type="ECO:0000256" key="6">
    <source>
        <dbReference type="ARBA" id="ARBA00023163"/>
    </source>
</evidence>
<dbReference type="InterPro" id="IPR009057">
    <property type="entry name" value="Homeodomain-like_sf"/>
</dbReference>
<dbReference type="CDD" id="cd00086">
    <property type="entry name" value="homeodomain"/>
    <property type="match status" value="1"/>
</dbReference>
<evidence type="ECO:0000259" key="12">
    <source>
        <dbReference type="PROSITE" id="PS50071"/>
    </source>
</evidence>
<keyword evidence="2" id="KW-0217">Developmental protein</keyword>
<protein>
    <submittedName>
        <fullName evidence="13">WUSCHEL-related homeobox 1-like</fullName>
    </submittedName>
</protein>